<name>A0A6G1CIE4_9ORYZ</name>
<protein>
    <submittedName>
        <fullName evidence="1">Uncharacterized protein</fullName>
    </submittedName>
</protein>
<proteinExistence type="predicted"/>
<dbReference type="EMBL" id="SPHZ02000009">
    <property type="protein sequence ID" value="KAF0899910.1"/>
    <property type="molecule type" value="Genomic_DNA"/>
</dbReference>
<reference evidence="1 2" key="1">
    <citation type="submission" date="2019-11" db="EMBL/GenBank/DDBJ databases">
        <title>Whole genome sequence of Oryza granulata.</title>
        <authorList>
            <person name="Li W."/>
        </authorList>
    </citation>
    <scope>NUCLEOTIDE SEQUENCE [LARGE SCALE GENOMIC DNA]</scope>
    <source>
        <strain evidence="2">cv. Menghai</strain>
        <tissue evidence="1">Leaf</tissue>
    </source>
</reference>
<keyword evidence="2" id="KW-1185">Reference proteome</keyword>
<sequence length="143" mass="16159">MAQQWLQGLCFNWLENFFRDHLKHCTIKGIYLMEVKDGETNDNNTVDTDIEISLLTLVGINMGYVMQLAISIRGSTLHAMVDTSSTHHLIAIAIAIVQCLNLHPEPRTFDIDIYVMDLASNDMSMAFWHHGHQVQWFGIAAAG</sequence>
<organism evidence="1 2">
    <name type="scientific">Oryza meyeriana var. granulata</name>
    <dbReference type="NCBI Taxonomy" id="110450"/>
    <lineage>
        <taxon>Eukaryota</taxon>
        <taxon>Viridiplantae</taxon>
        <taxon>Streptophyta</taxon>
        <taxon>Embryophyta</taxon>
        <taxon>Tracheophyta</taxon>
        <taxon>Spermatophyta</taxon>
        <taxon>Magnoliopsida</taxon>
        <taxon>Liliopsida</taxon>
        <taxon>Poales</taxon>
        <taxon>Poaceae</taxon>
        <taxon>BOP clade</taxon>
        <taxon>Oryzoideae</taxon>
        <taxon>Oryzeae</taxon>
        <taxon>Oryzinae</taxon>
        <taxon>Oryza</taxon>
        <taxon>Oryza meyeriana</taxon>
    </lineage>
</organism>
<comment type="caution">
    <text evidence="1">The sequence shown here is derived from an EMBL/GenBank/DDBJ whole genome shotgun (WGS) entry which is preliminary data.</text>
</comment>
<evidence type="ECO:0000313" key="1">
    <source>
        <dbReference type="EMBL" id="KAF0899910.1"/>
    </source>
</evidence>
<accession>A0A6G1CIE4</accession>
<evidence type="ECO:0000313" key="2">
    <source>
        <dbReference type="Proteomes" id="UP000479710"/>
    </source>
</evidence>
<gene>
    <name evidence="1" type="ORF">E2562_025476</name>
</gene>
<dbReference type="Proteomes" id="UP000479710">
    <property type="component" value="Unassembled WGS sequence"/>
</dbReference>
<dbReference type="OrthoDB" id="1934862at2759"/>
<dbReference type="AlphaFoldDB" id="A0A6G1CIE4"/>